<dbReference type="PANTHER" id="PTHR11739:SF4">
    <property type="entry name" value="CITRATE SYNTHASE, PEROXISOMAL"/>
    <property type="match status" value="1"/>
</dbReference>
<dbReference type="Pfam" id="PF00285">
    <property type="entry name" value="Citrate_synt"/>
    <property type="match status" value="1"/>
</dbReference>
<dbReference type="PANTHER" id="PTHR11739">
    <property type="entry name" value="CITRATE SYNTHASE"/>
    <property type="match status" value="1"/>
</dbReference>
<evidence type="ECO:0000256" key="2">
    <source>
        <dbReference type="ARBA" id="ARBA00022679"/>
    </source>
</evidence>
<dbReference type="InterPro" id="IPR016142">
    <property type="entry name" value="Citrate_synth-like_lrg_a-sub"/>
</dbReference>
<dbReference type="Gene3D" id="1.10.230.10">
    <property type="entry name" value="Cytochrome P450-Terp, domain 2"/>
    <property type="match status" value="1"/>
</dbReference>
<dbReference type="InterPro" id="IPR036969">
    <property type="entry name" value="Citrate_synthase_sf"/>
</dbReference>
<dbReference type="GO" id="GO:0005829">
    <property type="term" value="C:cytosol"/>
    <property type="evidence" value="ECO:0007669"/>
    <property type="project" value="TreeGrafter"/>
</dbReference>
<protein>
    <recommendedName>
        <fullName evidence="3">Citrate synthase</fullName>
    </recommendedName>
</protein>
<accession>A0A075FQK0</accession>
<keyword evidence="2 3" id="KW-0808">Transferase</keyword>
<dbReference type="InterPro" id="IPR002020">
    <property type="entry name" value="Citrate_synthase"/>
</dbReference>
<evidence type="ECO:0000256" key="3">
    <source>
        <dbReference type="RuleBase" id="RU000441"/>
    </source>
</evidence>
<evidence type="ECO:0000256" key="1">
    <source>
        <dbReference type="ARBA" id="ARBA00010566"/>
    </source>
</evidence>
<dbReference type="GO" id="GO:0046912">
    <property type="term" value="F:acyltransferase activity, acyl groups converted into alkyl on transfer"/>
    <property type="evidence" value="ECO:0007669"/>
    <property type="project" value="InterPro"/>
</dbReference>
<gene>
    <name evidence="4" type="primary">CS</name>
    <name evidence="4" type="synonym">gltA</name>
</gene>
<dbReference type="AlphaFoldDB" id="A0A075FQK0"/>
<name>A0A075FQK0_9EURY</name>
<evidence type="ECO:0000313" key="4">
    <source>
        <dbReference type="EMBL" id="AIE93574.1"/>
    </source>
</evidence>
<sequence length="241" mass="27363">MAMIHRLREDLPLIEADPKRGHAEDFLRMLLGKEPSKIQIEALDLYLILLADHGFNASTFSARVTAGTLANLHSAITSAVGTLSGPLHGGANEKAMEMIIEVGKPRKASDYIEKAFETKQKIMGFGHRVYKVDDARKPHLKKMAIHLWKERDDLTLYEVAEEIEKQVKSRKPIITNVDFYSAPLLYGLDIPTDLFTPLFAMSRIAGWTAHVLEQYSNNRLIRPRARYIGPIDRTFKPIEQR</sequence>
<proteinExistence type="inferred from homology"/>
<dbReference type="GO" id="GO:0006099">
    <property type="term" value="P:tricarboxylic acid cycle"/>
    <property type="evidence" value="ECO:0007669"/>
    <property type="project" value="TreeGrafter"/>
</dbReference>
<dbReference type="GO" id="GO:0005975">
    <property type="term" value="P:carbohydrate metabolic process"/>
    <property type="evidence" value="ECO:0007669"/>
    <property type="project" value="TreeGrafter"/>
</dbReference>
<reference evidence="4" key="1">
    <citation type="journal article" date="2014" name="Genome Biol. Evol.">
        <title>Pangenome evidence for extensive interdomain horizontal transfer affecting lineage core and shell genes in uncultured planktonic thaumarchaeota and euryarchaeota.</title>
        <authorList>
            <person name="Deschamps P."/>
            <person name="Zivanovic Y."/>
            <person name="Moreira D."/>
            <person name="Rodriguez-Valera F."/>
            <person name="Lopez-Garcia P."/>
        </authorList>
    </citation>
    <scope>NUCLEOTIDE SEQUENCE</scope>
</reference>
<dbReference type="EMBL" id="KF900399">
    <property type="protein sequence ID" value="AIE93574.1"/>
    <property type="molecule type" value="Genomic_DNA"/>
</dbReference>
<dbReference type="PRINTS" id="PR00143">
    <property type="entry name" value="CITRTSNTHASE"/>
</dbReference>
<keyword evidence="4" id="KW-0012">Acyltransferase</keyword>
<dbReference type="SUPFAM" id="SSF48256">
    <property type="entry name" value="Citrate synthase"/>
    <property type="match status" value="1"/>
</dbReference>
<organism evidence="4">
    <name type="scientific">uncultured marine group II/III euryarchaeote AD1000_39_C04</name>
    <dbReference type="NCBI Taxonomy" id="1457762"/>
    <lineage>
        <taxon>Archaea</taxon>
        <taxon>Methanobacteriati</taxon>
        <taxon>Methanobacteriota</taxon>
        <taxon>environmental samples</taxon>
    </lineage>
</organism>
<dbReference type="Gene3D" id="1.10.580.10">
    <property type="entry name" value="Citrate Synthase, domain 1"/>
    <property type="match status" value="1"/>
</dbReference>
<dbReference type="InterPro" id="IPR016143">
    <property type="entry name" value="Citrate_synth-like_sm_a-sub"/>
</dbReference>
<comment type="similarity">
    <text evidence="1 3">Belongs to the citrate synthase family.</text>
</comment>